<organism evidence="1 2">
    <name type="scientific">Pneumocystis oryctolagi</name>
    <dbReference type="NCBI Taxonomy" id="42067"/>
    <lineage>
        <taxon>Eukaryota</taxon>
        <taxon>Fungi</taxon>
        <taxon>Dikarya</taxon>
        <taxon>Ascomycota</taxon>
        <taxon>Taphrinomycotina</taxon>
        <taxon>Pneumocystomycetes</taxon>
        <taxon>Pneumocystaceae</taxon>
        <taxon>Pneumocystis</taxon>
    </lineage>
</organism>
<protein>
    <submittedName>
        <fullName evidence="1">Uncharacterized protein</fullName>
    </submittedName>
</protein>
<dbReference type="EMBL" id="JABTEG010000018">
    <property type="protein sequence ID" value="KAG4303857.1"/>
    <property type="molecule type" value="Genomic_DNA"/>
</dbReference>
<reference evidence="1 2" key="1">
    <citation type="journal article" date="2021" name="Commun. Biol.">
        <title>Genomic insights into the host specific adaptation of the Pneumocystis genus.</title>
        <authorList>
            <person name="Cisse O.H."/>
            <person name="Ma L."/>
            <person name="Dekker J.P."/>
            <person name="Khil P.P."/>
            <person name="Youn J.-H."/>
            <person name="Brenchley J.M."/>
            <person name="Blair R."/>
            <person name="Pahar B."/>
            <person name="Chabe M."/>
            <person name="Van Rompay K.K.A."/>
            <person name="Keesler R."/>
            <person name="Sukura A."/>
            <person name="Hirsch V."/>
            <person name="Kutty G."/>
            <person name="Liu Y."/>
            <person name="Peng L."/>
            <person name="Chen J."/>
            <person name="Song J."/>
            <person name="Weissenbacher-Lang C."/>
            <person name="Xu J."/>
            <person name="Upham N.S."/>
            <person name="Stajich J.E."/>
            <person name="Cuomo C.A."/>
            <person name="Cushion M.T."/>
            <person name="Kovacs J.A."/>
        </authorList>
    </citation>
    <scope>NUCLEOTIDE SEQUENCE [LARGE SCALE GENOMIC DNA]</scope>
    <source>
        <strain evidence="1 2">RABM</strain>
    </source>
</reference>
<dbReference type="Proteomes" id="UP000768646">
    <property type="component" value="Unassembled WGS sequence"/>
</dbReference>
<evidence type="ECO:0000313" key="2">
    <source>
        <dbReference type="Proteomes" id="UP000768646"/>
    </source>
</evidence>
<keyword evidence="2" id="KW-1185">Reference proteome</keyword>
<sequence>MDRNVCSSDNFDMLKPDVKRSLDDMKHGQPFVLTPGTKRQTRTKLEAYNTIQDVVSLIEKSQRILVITGAGISTSLGIPDFRSDTGIYSKLEQYGLSDPQEVFDIDVFKEDPSIFYSFMMDLFPLEKFKNIYSPTHAFIKLLQDKGKLLTQYTQNVDNIEETVGIQSEKLVQCHGSFKNAICILCGYIVSCEIVFNAVQLKVLPLCPKCLKKKKNKKIKIEQKFDDYEFGMDIGILKPNITFFGEKLSKLFDDKIKKDIYSCDLVICIGTSLKVAPVSKIINSIPPNIPQVYISRELVKHIVFDVVLLSDYCDDVIANLCYHLHWNEFYDIAKRGHQDAFNRMKSNIKLIWKKESKSVWRLEKDI</sequence>
<proteinExistence type="predicted"/>
<gene>
    <name evidence="1" type="ORF">PORY_002745</name>
</gene>
<evidence type="ECO:0000313" key="1">
    <source>
        <dbReference type="EMBL" id="KAG4303857.1"/>
    </source>
</evidence>
<accession>A0ACB7C877</accession>
<comment type="caution">
    <text evidence="1">The sequence shown here is derived from an EMBL/GenBank/DDBJ whole genome shotgun (WGS) entry which is preliminary data.</text>
</comment>
<name>A0ACB7C877_9ASCO</name>